<dbReference type="EMBL" id="MWBQ01000190">
    <property type="protein sequence ID" value="OQA54901.1"/>
    <property type="molecule type" value="Genomic_DNA"/>
</dbReference>
<proteinExistence type="predicted"/>
<dbReference type="AlphaFoldDB" id="A0A1V5SL27"/>
<name>A0A1V5SL27_9BACT</name>
<reference evidence="1" key="1">
    <citation type="submission" date="2017-02" db="EMBL/GenBank/DDBJ databases">
        <title>Delving into the versatile metabolic prowess of the omnipresent phylum Bacteroidetes.</title>
        <authorList>
            <person name="Nobu M.K."/>
            <person name="Mei R."/>
            <person name="Narihiro T."/>
            <person name="Kuroda K."/>
            <person name="Liu W.-T."/>
        </authorList>
    </citation>
    <scope>NUCLEOTIDE SEQUENCE</scope>
    <source>
        <strain evidence="1">ADurb.Bin276</strain>
    </source>
</reference>
<organism evidence="1">
    <name type="scientific">Candidatus Atribacter allofermentans</name>
    <dbReference type="NCBI Taxonomy" id="1852833"/>
    <lineage>
        <taxon>Bacteria</taxon>
        <taxon>Pseudomonadati</taxon>
        <taxon>Atribacterota</taxon>
        <taxon>Atribacteria</taxon>
        <taxon>Atribacterales</taxon>
        <taxon>Atribacteraceae</taxon>
        <taxon>Atribacter</taxon>
    </lineage>
</organism>
<accession>A0A1V5SL27</accession>
<dbReference type="Proteomes" id="UP000485569">
    <property type="component" value="Unassembled WGS sequence"/>
</dbReference>
<gene>
    <name evidence="1" type="ORF">BWY41_01842</name>
</gene>
<protein>
    <submittedName>
        <fullName evidence="1">Uncharacterized protein</fullName>
    </submittedName>
</protein>
<evidence type="ECO:0000313" key="1">
    <source>
        <dbReference type="EMBL" id="OQA54901.1"/>
    </source>
</evidence>
<sequence>MNIELSQEEYELLVEMIFTADYVYNAYLNEQDQEREKYHTLQQKIVSFAKQFKKENLVEWDDECNQLIPSKDYYENSASVHFIEDFEINTFWEQLIDRLAIRDLFNQYGEDTVKQMDEKEFFLKRSQFREKYEDEFEKNGLQNIFFSGILKK</sequence>
<comment type="caution">
    <text evidence="1">The sequence shown here is derived from an EMBL/GenBank/DDBJ whole genome shotgun (WGS) entry which is preliminary data.</text>
</comment>